<proteinExistence type="predicted"/>
<keyword evidence="3" id="KW-1185">Reference proteome</keyword>
<feature type="domain" description="Reverse transcriptase" evidence="1">
    <location>
        <begin position="1"/>
        <end position="97"/>
    </location>
</feature>
<dbReference type="InterPro" id="IPR043502">
    <property type="entry name" value="DNA/RNA_pol_sf"/>
</dbReference>
<dbReference type="InterPro" id="IPR043128">
    <property type="entry name" value="Rev_trsase/Diguanyl_cyclase"/>
</dbReference>
<dbReference type="OrthoDB" id="1685174at2759"/>
<dbReference type="SUPFAM" id="SSF56672">
    <property type="entry name" value="DNA/RNA polymerases"/>
    <property type="match status" value="1"/>
</dbReference>
<protein>
    <recommendedName>
        <fullName evidence="1">Reverse transcriptase domain-containing protein</fullName>
    </recommendedName>
</protein>
<organism evidence="2 3">
    <name type="scientific">Klebsormidium nitens</name>
    <name type="common">Green alga</name>
    <name type="synonym">Ulothrix nitens</name>
    <dbReference type="NCBI Taxonomy" id="105231"/>
    <lineage>
        <taxon>Eukaryota</taxon>
        <taxon>Viridiplantae</taxon>
        <taxon>Streptophyta</taxon>
        <taxon>Klebsormidiophyceae</taxon>
        <taxon>Klebsormidiales</taxon>
        <taxon>Klebsormidiaceae</taxon>
        <taxon>Klebsormidium</taxon>
    </lineage>
</organism>
<dbReference type="Gene3D" id="3.30.70.270">
    <property type="match status" value="1"/>
</dbReference>
<name>A0A1Y1I6P5_KLENI</name>
<sequence length="97" mass="11398">MNNIFKPYLRDFVVIYLDDILVYSKTEADHHKHLRLVLEKLREEKFYACLQKFVIRLALPWPQFFGTATVSPPVIGQSQVFHAQNAGLTQLWYSWTG</sequence>
<dbReference type="InterPro" id="IPR000477">
    <property type="entry name" value="RT_dom"/>
</dbReference>
<dbReference type="PANTHER" id="PTHR24559:SF444">
    <property type="entry name" value="REVERSE TRANSCRIPTASE DOMAIN-CONTAINING PROTEIN"/>
    <property type="match status" value="1"/>
</dbReference>
<accession>A0A1Y1I6P5</accession>
<evidence type="ECO:0000313" key="3">
    <source>
        <dbReference type="Proteomes" id="UP000054558"/>
    </source>
</evidence>
<gene>
    <name evidence="2" type="ORF">KFL_001870280</name>
</gene>
<dbReference type="Proteomes" id="UP000054558">
    <property type="component" value="Unassembled WGS sequence"/>
</dbReference>
<dbReference type="Pfam" id="PF00078">
    <property type="entry name" value="RVT_1"/>
    <property type="match status" value="1"/>
</dbReference>
<dbReference type="PANTHER" id="PTHR24559">
    <property type="entry name" value="TRANSPOSON TY3-I GAG-POL POLYPROTEIN"/>
    <property type="match status" value="1"/>
</dbReference>
<evidence type="ECO:0000313" key="2">
    <source>
        <dbReference type="EMBL" id="GAQ84406.1"/>
    </source>
</evidence>
<reference evidence="2 3" key="1">
    <citation type="journal article" date="2014" name="Nat. Commun.">
        <title>Klebsormidium flaccidum genome reveals primary factors for plant terrestrial adaptation.</title>
        <authorList>
            <person name="Hori K."/>
            <person name="Maruyama F."/>
            <person name="Fujisawa T."/>
            <person name="Togashi T."/>
            <person name="Yamamoto N."/>
            <person name="Seo M."/>
            <person name="Sato S."/>
            <person name="Yamada T."/>
            <person name="Mori H."/>
            <person name="Tajima N."/>
            <person name="Moriyama T."/>
            <person name="Ikeuchi M."/>
            <person name="Watanabe M."/>
            <person name="Wada H."/>
            <person name="Kobayashi K."/>
            <person name="Saito M."/>
            <person name="Masuda T."/>
            <person name="Sasaki-Sekimoto Y."/>
            <person name="Mashiguchi K."/>
            <person name="Awai K."/>
            <person name="Shimojima M."/>
            <person name="Masuda S."/>
            <person name="Iwai M."/>
            <person name="Nobusawa T."/>
            <person name="Narise T."/>
            <person name="Kondo S."/>
            <person name="Saito H."/>
            <person name="Sato R."/>
            <person name="Murakawa M."/>
            <person name="Ihara Y."/>
            <person name="Oshima-Yamada Y."/>
            <person name="Ohtaka K."/>
            <person name="Satoh M."/>
            <person name="Sonobe K."/>
            <person name="Ishii M."/>
            <person name="Ohtani R."/>
            <person name="Kanamori-Sato M."/>
            <person name="Honoki R."/>
            <person name="Miyazaki D."/>
            <person name="Mochizuki H."/>
            <person name="Umetsu J."/>
            <person name="Higashi K."/>
            <person name="Shibata D."/>
            <person name="Kamiya Y."/>
            <person name="Sato N."/>
            <person name="Nakamura Y."/>
            <person name="Tabata S."/>
            <person name="Ida S."/>
            <person name="Kurokawa K."/>
            <person name="Ohta H."/>
        </authorList>
    </citation>
    <scope>NUCLEOTIDE SEQUENCE [LARGE SCALE GENOMIC DNA]</scope>
    <source>
        <strain evidence="2 3">NIES-2285</strain>
    </source>
</reference>
<evidence type="ECO:0000259" key="1">
    <source>
        <dbReference type="PROSITE" id="PS50878"/>
    </source>
</evidence>
<dbReference type="AlphaFoldDB" id="A0A1Y1I6P5"/>
<dbReference type="EMBL" id="DF237136">
    <property type="protein sequence ID" value="GAQ84406.1"/>
    <property type="molecule type" value="Genomic_DNA"/>
</dbReference>
<dbReference type="PROSITE" id="PS50878">
    <property type="entry name" value="RT_POL"/>
    <property type="match status" value="1"/>
</dbReference>
<dbReference type="STRING" id="105231.A0A1Y1I6P5"/>
<dbReference type="InterPro" id="IPR053134">
    <property type="entry name" value="RNA-dir_DNA_polymerase"/>
</dbReference>